<evidence type="ECO:0000313" key="2">
    <source>
        <dbReference type="Proteomes" id="UP001266305"/>
    </source>
</evidence>
<sequence>MAAAVMAAAGGRGTGAARSLSRFRGCLAGALLGDCVGSFYEAHDTVDLTSVLRHVQNLEPDPDTPGSQRTVGGRARILRGRWVRGRRGQGPRDLRP</sequence>
<accession>A0ABQ9VBB0</accession>
<dbReference type="SUPFAM" id="SSF101478">
    <property type="entry name" value="ADP-ribosylglycohydrolase"/>
    <property type="match status" value="1"/>
</dbReference>
<keyword evidence="2" id="KW-1185">Reference proteome</keyword>
<dbReference type="EMBL" id="JASSZA010000007">
    <property type="protein sequence ID" value="KAK2106450.1"/>
    <property type="molecule type" value="Genomic_DNA"/>
</dbReference>
<evidence type="ECO:0000313" key="1">
    <source>
        <dbReference type="EMBL" id="KAK2106450.1"/>
    </source>
</evidence>
<dbReference type="Gene3D" id="1.10.4080.10">
    <property type="entry name" value="ADP-ribosylation/Crystallin J1"/>
    <property type="match status" value="1"/>
</dbReference>
<organism evidence="1 2">
    <name type="scientific">Saguinus oedipus</name>
    <name type="common">Cotton-top tamarin</name>
    <name type="synonym">Oedipomidas oedipus</name>
    <dbReference type="NCBI Taxonomy" id="9490"/>
    <lineage>
        <taxon>Eukaryota</taxon>
        <taxon>Metazoa</taxon>
        <taxon>Chordata</taxon>
        <taxon>Craniata</taxon>
        <taxon>Vertebrata</taxon>
        <taxon>Euteleostomi</taxon>
        <taxon>Mammalia</taxon>
        <taxon>Eutheria</taxon>
        <taxon>Euarchontoglires</taxon>
        <taxon>Primates</taxon>
        <taxon>Haplorrhini</taxon>
        <taxon>Platyrrhini</taxon>
        <taxon>Cebidae</taxon>
        <taxon>Callitrichinae</taxon>
        <taxon>Saguinus</taxon>
    </lineage>
</organism>
<comment type="caution">
    <text evidence="1">The sequence shown here is derived from an EMBL/GenBank/DDBJ whole genome shotgun (WGS) entry which is preliminary data.</text>
</comment>
<dbReference type="Proteomes" id="UP001266305">
    <property type="component" value="Unassembled WGS sequence"/>
</dbReference>
<gene>
    <name evidence="1" type="ORF">P7K49_015964</name>
</gene>
<proteinExistence type="predicted"/>
<dbReference type="InterPro" id="IPR036705">
    <property type="entry name" value="Ribosyl_crysJ1_sf"/>
</dbReference>
<name>A0ABQ9VBB0_SAGOE</name>
<protein>
    <submittedName>
        <fullName evidence="1">Uncharacterized protein</fullName>
    </submittedName>
</protein>
<reference evidence="1 2" key="1">
    <citation type="submission" date="2023-05" db="EMBL/GenBank/DDBJ databases">
        <title>B98-5 Cell Line De Novo Hybrid Assembly: An Optical Mapping Approach.</title>
        <authorList>
            <person name="Kananen K."/>
            <person name="Auerbach J.A."/>
            <person name="Kautto E."/>
            <person name="Blachly J.S."/>
        </authorList>
    </citation>
    <scope>NUCLEOTIDE SEQUENCE [LARGE SCALE GENOMIC DNA]</scope>
    <source>
        <strain evidence="1">B95-8</strain>
        <tissue evidence="1">Cell line</tissue>
    </source>
</reference>